<gene>
    <name evidence="2" type="ORF">FG385_00990</name>
</gene>
<protein>
    <submittedName>
        <fullName evidence="2">Prepilin-type N-terminal cleavage/methylation domain-containing protein</fullName>
    </submittedName>
</protein>
<dbReference type="Pfam" id="PF07963">
    <property type="entry name" value="N_methyl"/>
    <property type="match status" value="1"/>
</dbReference>
<keyword evidence="1" id="KW-0812">Transmembrane</keyword>
<evidence type="ECO:0000313" key="3">
    <source>
        <dbReference type="Proteomes" id="UP000305546"/>
    </source>
</evidence>
<keyword evidence="1" id="KW-0472">Membrane</keyword>
<dbReference type="EMBL" id="VDFW01000001">
    <property type="protein sequence ID" value="TNC29575.1"/>
    <property type="molecule type" value="Genomic_DNA"/>
</dbReference>
<dbReference type="AlphaFoldDB" id="A0A5C4M852"/>
<organism evidence="2 3">
    <name type="scientific">Amycolatopsis alkalitolerans</name>
    <dbReference type="NCBI Taxonomy" id="2547244"/>
    <lineage>
        <taxon>Bacteria</taxon>
        <taxon>Bacillati</taxon>
        <taxon>Actinomycetota</taxon>
        <taxon>Actinomycetes</taxon>
        <taxon>Pseudonocardiales</taxon>
        <taxon>Pseudonocardiaceae</taxon>
        <taxon>Amycolatopsis</taxon>
    </lineage>
</organism>
<dbReference type="NCBIfam" id="TIGR02532">
    <property type="entry name" value="IV_pilin_GFxxxE"/>
    <property type="match status" value="1"/>
</dbReference>
<dbReference type="Proteomes" id="UP000305546">
    <property type="component" value="Unassembled WGS sequence"/>
</dbReference>
<dbReference type="InterPro" id="IPR045584">
    <property type="entry name" value="Pilin-like"/>
</dbReference>
<keyword evidence="3" id="KW-1185">Reference proteome</keyword>
<keyword evidence="1" id="KW-1133">Transmembrane helix</keyword>
<dbReference type="SUPFAM" id="SSF54523">
    <property type="entry name" value="Pili subunits"/>
    <property type="match status" value="1"/>
</dbReference>
<sequence>MRLNGRDGGFTLVELLLAITILGIITVPLTQVVLVFLRTSDQTAARLTESTDAQLSAAYFARDVASVGVRASASPYATQPSIDTTGDAGWPYPCGASGTTPVVRFAWDDYPAGATAVQTRVAYVVSADHTQLRRLVCAGSAAPQSAMTLARDLYPAAPPVVTCSSPCSGAPDAVSMTVTFRAPTNRVTPYTVTLTGQRRQS</sequence>
<name>A0A5C4M852_9PSEU</name>
<dbReference type="RefSeq" id="WP_139094646.1">
    <property type="nucleotide sequence ID" value="NZ_VDFW01000001.1"/>
</dbReference>
<evidence type="ECO:0000313" key="2">
    <source>
        <dbReference type="EMBL" id="TNC29575.1"/>
    </source>
</evidence>
<evidence type="ECO:0000256" key="1">
    <source>
        <dbReference type="SAM" id="Phobius"/>
    </source>
</evidence>
<dbReference type="OrthoDB" id="3783984at2"/>
<reference evidence="2 3" key="1">
    <citation type="submission" date="2019-06" db="EMBL/GenBank/DDBJ databases">
        <title>Amycolatopsis alkalitolerans sp. nov., isolated from Gastrodia elata Blume.</title>
        <authorList>
            <person name="Narsing Rao M.P."/>
            <person name="Li W.J."/>
        </authorList>
    </citation>
    <scope>NUCLEOTIDE SEQUENCE [LARGE SCALE GENOMIC DNA]</scope>
    <source>
        <strain evidence="2 3">SYSUP0005</strain>
    </source>
</reference>
<accession>A0A5C4M852</accession>
<comment type="caution">
    <text evidence="2">The sequence shown here is derived from an EMBL/GenBank/DDBJ whole genome shotgun (WGS) entry which is preliminary data.</text>
</comment>
<dbReference type="InterPro" id="IPR012902">
    <property type="entry name" value="N_methyl_site"/>
</dbReference>
<feature type="transmembrane region" description="Helical" evidence="1">
    <location>
        <begin position="15"/>
        <end position="37"/>
    </location>
</feature>
<proteinExistence type="predicted"/>